<evidence type="ECO:0000313" key="2">
    <source>
        <dbReference type="EMBL" id="RNF11607.1"/>
    </source>
</evidence>
<organism evidence="2 3">
    <name type="scientific">Trypanosoma rangeli</name>
    <dbReference type="NCBI Taxonomy" id="5698"/>
    <lineage>
        <taxon>Eukaryota</taxon>
        <taxon>Discoba</taxon>
        <taxon>Euglenozoa</taxon>
        <taxon>Kinetoplastea</taxon>
        <taxon>Metakinetoplastina</taxon>
        <taxon>Trypanosomatida</taxon>
        <taxon>Trypanosomatidae</taxon>
        <taxon>Trypanosoma</taxon>
        <taxon>Herpetosoma</taxon>
    </lineage>
</organism>
<evidence type="ECO:0000313" key="3">
    <source>
        <dbReference type="Proteomes" id="UP000283634"/>
    </source>
</evidence>
<feature type="transmembrane region" description="Helical" evidence="1">
    <location>
        <begin position="90"/>
        <end position="110"/>
    </location>
</feature>
<evidence type="ECO:0000256" key="1">
    <source>
        <dbReference type="SAM" id="Phobius"/>
    </source>
</evidence>
<dbReference type="RefSeq" id="XP_029242270.1">
    <property type="nucleotide sequence ID" value="XM_029377867.1"/>
</dbReference>
<keyword evidence="1" id="KW-1133">Transmembrane helix</keyword>
<sequence length="146" mass="15003">MNIILSCRASELGSVKSFFGVKRLLASAVVCAAESTAYCVTQVESALKNCGCRTHGGGGNAVEYNVEIVTIGVDNVVLEELLSNSVSRQVVCACLCGVALVAASLVIFLAHCDVRQSGVGVTVRSFMQATGCGGVCPFPAPPSTTN</sequence>
<dbReference type="OrthoDB" id="247018at2759"/>
<name>A0A3R7MUS8_TRYRA</name>
<dbReference type="AlphaFoldDB" id="A0A3R7MUS8"/>
<dbReference type="EMBL" id="MKGL01000015">
    <property type="protein sequence ID" value="RNF11607.1"/>
    <property type="molecule type" value="Genomic_DNA"/>
</dbReference>
<protein>
    <submittedName>
        <fullName evidence="2">Putative Trichohyalin</fullName>
    </submittedName>
</protein>
<comment type="caution">
    <text evidence="2">The sequence shown here is derived from an EMBL/GenBank/DDBJ whole genome shotgun (WGS) entry which is preliminary data.</text>
</comment>
<dbReference type="Proteomes" id="UP000283634">
    <property type="component" value="Unassembled WGS sequence"/>
</dbReference>
<gene>
    <name evidence="2" type="ORF">TraAM80_00799</name>
</gene>
<dbReference type="GeneID" id="40324732"/>
<accession>A0A3R7MUS8</accession>
<proteinExistence type="predicted"/>
<keyword evidence="1" id="KW-0812">Transmembrane</keyword>
<keyword evidence="1" id="KW-0472">Membrane</keyword>
<reference evidence="2 3" key="1">
    <citation type="journal article" date="2018" name="BMC Genomics">
        <title>Genomic comparison of Trypanosoma conorhini and Trypanosoma rangeli to Trypanosoma cruzi strains of high and low virulence.</title>
        <authorList>
            <person name="Bradwell K.R."/>
            <person name="Koparde V.N."/>
            <person name="Matveyev A.V."/>
            <person name="Serrano M.G."/>
            <person name="Alves J.M."/>
            <person name="Parikh H."/>
            <person name="Huang B."/>
            <person name="Lee V."/>
            <person name="Espinosa-Alvarez O."/>
            <person name="Ortiz P.A."/>
            <person name="Costa-Martins A.G."/>
            <person name="Teixeira M.M."/>
            <person name="Buck G.A."/>
        </authorList>
    </citation>
    <scope>NUCLEOTIDE SEQUENCE [LARGE SCALE GENOMIC DNA]</scope>
    <source>
        <strain evidence="2 3">AM80</strain>
    </source>
</reference>
<keyword evidence="3" id="KW-1185">Reference proteome</keyword>